<keyword evidence="2" id="KW-1185">Reference proteome</keyword>
<feature type="non-terminal residue" evidence="1">
    <location>
        <position position="142"/>
    </location>
</feature>
<organism evidence="1 2">
    <name type="scientific">Acaulospora colombiana</name>
    <dbReference type="NCBI Taxonomy" id="27376"/>
    <lineage>
        <taxon>Eukaryota</taxon>
        <taxon>Fungi</taxon>
        <taxon>Fungi incertae sedis</taxon>
        <taxon>Mucoromycota</taxon>
        <taxon>Glomeromycotina</taxon>
        <taxon>Glomeromycetes</taxon>
        <taxon>Diversisporales</taxon>
        <taxon>Acaulosporaceae</taxon>
        <taxon>Acaulospora</taxon>
    </lineage>
</organism>
<protein>
    <submittedName>
        <fullName evidence="1">9258_t:CDS:1</fullName>
    </submittedName>
</protein>
<name>A0ACA9MII9_9GLOM</name>
<dbReference type="Proteomes" id="UP000789525">
    <property type="component" value="Unassembled WGS sequence"/>
</dbReference>
<evidence type="ECO:0000313" key="1">
    <source>
        <dbReference type="EMBL" id="CAG8594138.1"/>
    </source>
</evidence>
<accession>A0ACA9MII9</accession>
<sequence length="142" mass="16589">MGTHKQETNFFQCDNVNEVPEKKGKKGPSEELFIEPENLEGDSFKPDPNILNDQIQLVMEIVERKELEKQQLMHDLEKAREIVKSHEESLLHLKRVYNLMDTLEYVSSQISLRDGSITSAEPMDKTLMELFNDEAFMNYLQK</sequence>
<dbReference type="EMBL" id="CAJVPT010013236">
    <property type="protein sequence ID" value="CAG8594138.1"/>
    <property type="molecule type" value="Genomic_DNA"/>
</dbReference>
<evidence type="ECO:0000313" key="2">
    <source>
        <dbReference type="Proteomes" id="UP000789525"/>
    </source>
</evidence>
<comment type="caution">
    <text evidence="1">The sequence shown here is derived from an EMBL/GenBank/DDBJ whole genome shotgun (WGS) entry which is preliminary data.</text>
</comment>
<proteinExistence type="predicted"/>
<gene>
    <name evidence="1" type="ORF">ACOLOM_LOCUS6435</name>
</gene>
<reference evidence="1" key="1">
    <citation type="submission" date="2021-06" db="EMBL/GenBank/DDBJ databases">
        <authorList>
            <person name="Kallberg Y."/>
            <person name="Tangrot J."/>
            <person name="Rosling A."/>
        </authorList>
    </citation>
    <scope>NUCLEOTIDE SEQUENCE</scope>
    <source>
        <strain evidence="1">CL356</strain>
    </source>
</reference>